<evidence type="ECO:0000313" key="2">
    <source>
        <dbReference type="Proteomes" id="UP000032120"/>
    </source>
</evidence>
<accession>A0A0D0IUD4</accession>
<dbReference type="AlphaFoldDB" id="A0A0D0IUD4"/>
<keyword evidence="2" id="KW-1185">Reference proteome</keyword>
<proteinExistence type="predicted"/>
<protein>
    <submittedName>
        <fullName evidence="1">Uncharacterized protein</fullName>
    </submittedName>
</protein>
<comment type="caution">
    <text evidence="1">The sequence shown here is derived from an EMBL/GenBank/DDBJ whole genome shotgun (WGS) entry which is preliminary data.</text>
</comment>
<organism evidence="1 2">
    <name type="scientific">Leucobacter komagatae</name>
    <dbReference type="NCBI Taxonomy" id="55969"/>
    <lineage>
        <taxon>Bacteria</taxon>
        <taxon>Bacillati</taxon>
        <taxon>Actinomycetota</taxon>
        <taxon>Actinomycetes</taxon>
        <taxon>Micrococcales</taxon>
        <taxon>Microbacteriaceae</taxon>
        <taxon>Leucobacter</taxon>
    </lineage>
</organism>
<evidence type="ECO:0000313" key="1">
    <source>
        <dbReference type="EMBL" id="KIP53158.1"/>
    </source>
</evidence>
<reference evidence="1 2" key="1">
    <citation type="submission" date="2015-01" db="EMBL/GenBank/DDBJ databases">
        <title>Draft genome sequence of Leucobacter komagatae strain VKM ST2845.</title>
        <authorList>
            <person name="Karlyshev A.V."/>
            <person name="Kudryashova E.B."/>
        </authorList>
    </citation>
    <scope>NUCLEOTIDE SEQUENCE [LARGE SCALE GENOMIC DNA]</scope>
    <source>
        <strain evidence="1 2">VKM ST2845</strain>
    </source>
</reference>
<sequence length="163" mass="16717">MLAVAAVALLPLAGCTAPEPEPEELTVTGAGARYLDAVCPVNGAWDSVDVEVERLRIALARSEAGDETALGAALTTLERRSLAAAENLDDASVSWPADAEDAIAAVRDSLAADAEQARDVAELSAADAVAHEWEGAERIAATSAKARASLGLPDDPEVACEAR</sequence>
<dbReference type="EMBL" id="JXSQ01000004">
    <property type="protein sequence ID" value="KIP53158.1"/>
    <property type="molecule type" value="Genomic_DNA"/>
</dbReference>
<gene>
    <name evidence="1" type="ORF">SD72_04845</name>
</gene>
<dbReference type="Proteomes" id="UP000032120">
    <property type="component" value="Unassembled WGS sequence"/>
</dbReference>
<name>A0A0D0IUD4_9MICO</name>